<proteinExistence type="predicted"/>
<gene>
    <name evidence="2" type="ORF">H9Q10_04550</name>
</gene>
<keyword evidence="3" id="KW-1185">Reference proteome</keyword>
<dbReference type="InterPro" id="IPR037401">
    <property type="entry name" value="SnoaL-like"/>
</dbReference>
<evidence type="ECO:0000259" key="1">
    <source>
        <dbReference type="Pfam" id="PF13474"/>
    </source>
</evidence>
<evidence type="ECO:0000313" key="3">
    <source>
        <dbReference type="Proteomes" id="UP000768471"/>
    </source>
</evidence>
<comment type="caution">
    <text evidence="2">The sequence shown here is derived from an EMBL/GenBank/DDBJ whole genome shotgun (WGS) entry which is preliminary data.</text>
</comment>
<dbReference type="RefSeq" id="WP_197902847.1">
    <property type="nucleotide sequence ID" value="NZ_JACSGR010000003.1"/>
</dbReference>
<dbReference type="Proteomes" id="UP000768471">
    <property type="component" value="Unassembled WGS sequence"/>
</dbReference>
<protein>
    <submittedName>
        <fullName evidence="2">Nuclear transport factor 2 family protein</fullName>
    </submittedName>
</protein>
<dbReference type="Pfam" id="PF13474">
    <property type="entry name" value="SnoaL_3"/>
    <property type="match status" value="1"/>
</dbReference>
<sequence>MPFDQELLAAVRKILDAGATFDLDILTQSYAPDLQMLFIQPDGGVLQYGYEQQMKFFRDGRDAGLPPVTSEVRYHAVQVQDGIGYVIAARRMGMGEREQNTVFNLMLRRNGQGRWQIFREHDFIGQTQAA</sequence>
<dbReference type="SUPFAM" id="SSF54427">
    <property type="entry name" value="NTF2-like"/>
    <property type="match status" value="1"/>
</dbReference>
<feature type="domain" description="SnoaL-like" evidence="1">
    <location>
        <begin position="9"/>
        <end position="121"/>
    </location>
</feature>
<evidence type="ECO:0000313" key="2">
    <source>
        <dbReference type="EMBL" id="MBH5328936.1"/>
    </source>
</evidence>
<accession>A0ABS0N9H7</accession>
<dbReference type="EMBL" id="JACSGR010000003">
    <property type="protein sequence ID" value="MBH5328936.1"/>
    <property type="molecule type" value="Genomic_DNA"/>
</dbReference>
<organism evidence="2 3">
    <name type="scientific">Eikenella glucosivorans</name>
    <dbReference type="NCBI Taxonomy" id="2766967"/>
    <lineage>
        <taxon>Bacteria</taxon>
        <taxon>Pseudomonadati</taxon>
        <taxon>Pseudomonadota</taxon>
        <taxon>Betaproteobacteria</taxon>
        <taxon>Neisseriales</taxon>
        <taxon>Neisseriaceae</taxon>
        <taxon>Eikenella</taxon>
    </lineage>
</organism>
<dbReference type="Gene3D" id="3.10.450.50">
    <property type="match status" value="1"/>
</dbReference>
<name>A0ABS0N9H7_9NEIS</name>
<reference evidence="2 3" key="1">
    <citation type="submission" date="2020-09" db="EMBL/GenBank/DDBJ databases">
        <title>Eikenella S3660 sp. nov., isolated from a throat swab.</title>
        <authorList>
            <person name="Buhl M."/>
        </authorList>
    </citation>
    <scope>NUCLEOTIDE SEQUENCE [LARGE SCALE GENOMIC DNA]</scope>
    <source>
        <strain evidence="2 3">S3360</strain>
    </source>
</reference>
<dbReference type="InterPro" id="IPR032710">
    <property type="entry name" value="NTF2-like_dom_sf"/>
</dbReference>